<dbReference type="InterPro" id="IPR012338">
    <property type="entry name" value="Beta-lactam/transpept-like"/>
</dbReference>
<protein>
    <submittedName>
        <fullName evidence="2">DsaJ</fullName>
    </submittedName>
</protein>
<dbReference type="InterPro" id="IPR023650">
    <property type="entry name" value="Beta-lactam_class-A_AS"/>
</dbReference>
<dbReference type="EMBL" id="KP769807">
    <property type="protein sequence ID" value="AJW76712.1"/>
    <property type="molecule type" value="Genomic_DNA"/>
</dbReference>
<proteinExistence type="predicted"/>
<reference evidence="2" key="1">
    <citation type="journal article" date="2015" name="J. Nat. Prod.">
        <title>Identification of the Biosynthetic Gene Cluster for the Anti-infective Desotamides and Production of a New Analogue in a Heterologous Host.</title>
        <authorList>
            <person name="Li Q."/>
            <person name="Song Y."/>
            <person name="Qin X."/>
            <person name="Zhang X."/>
            <person name="Sun A."/>
            <person name="Ju J."/>
        </authorList>
    </citation>
    <scope>NUCLEOTIDE SEQUENCE</scope>
    <source>
        <strain evidence="2">SCSIO ZJ46</strain>
    </source>
</reference>
<dbReference type="PANTHER" id="PTHR46825:SF9">
    <property type="entry name" value="BETA-LACTAMASE-RELATED DOMAIN-CONTAINING PROTEIN"/>
    <property type="match status" value="1"/>
</dbReference>
<dbReference type="SUPFAM" id="SSF56601">
    <property type="entry name" value="beta-lactamase/transpeptidase-like"/>
    <property type="match status" value="1"/>
</dbReference>
<dbReference type="InterPro" id="IPR050491">
    <property type="entry name" value="AmpC-like"/>
</dbReference>
<name>A0A0D5CBC1_9ACTN</name>
<evidence type="ECO:0000313" key="2">
    <source>
        <dbReference type="EMBL" id="AJW76712.1"/>
    </source>
</evidence>
<accession>A0A0D5CBC1</accession>
<evidence type="ECO:0000259" key="1">
    <source>
        <dbReference type="Pfam" id="PF00144"/>
    </source>
</evidence>
<dbReference type="Pfam" id="PF00144">
    <property type="entry name" value="Beta-lactamase"/>
    <property type="match status" value="1"/>
</dbReference>
<dbReference type="PANTHER" id="PTHR46825">
    <property type="entry name" value="D-ALANYL-D-ALANINE-CARBOXYPEPTIDASE/ENDOPEPTIDASE AMPH"/>
    <property type="match status" value="1"/>
</dbReference>
<dbReference type="PROSITE" id="PS00146">
    <property type="entry name" value="BETA_LACTAMASE_A"/>
    <property type="match status" value="1"/>
</dbReference>
<dbReference type="Gene3D" id="3.40.710.10">
    <property type="entry name" value="DD-peptidase/beta-lactamase superfamily"/>
    <property type="match status" value="1"/>
</dbReference>
<sequence>MLGIIAEEKVSGAPFSLPLDRLGCLGSLGKEHGVVGAQLAVYHRGTLRTWEFGEEEYGGGRPVRRDSAFPYGSVTKALTAASVLQLVSDGDLDLNRPVRTWLDDRGAAGNHPGLGATLRQLLSHTAGLPSDHDDGDATSLRRWLTGFLATGPADAPALWPAPGSFSYSNVGYGIAGRVVEAATGLTWWQAVRDYLLAPLGTGIGLLPGAPQDGEPVRAVAGHTTHTTPGGDRVVHSVRCSADAGFTPAGGLAGSAADLVRFAQLHLDDPGDLDRDAVADSETLREMARPVAGAEPFGLADGWGLGLGHFGPAEDRWLGHDGTLDGTTCHLRIHPKQGTVVALTTNSASGQGLWEAVLRELRSAGLPVGVYSVVPPSPGSTAGFADCAGTYRNGDLAVTVSLDDRNILLELPNGARDSAASHSDLVFSSRPGDAGVFLGRFLKDATTGDVRVLQYSGRTLLRQPVAAQPH</sequence>
<organism evidence="2">
    <name type="scientific">Streptomyces scopuliridis</name>
    <dbReference type="NCBI Taxonomy" id="452529"/>
    <lineage>
        <taxon>Bacteria</taxon>
        <taxon>Bacillati</taxon>
        <taxon>Actinomycetota</taxon>
        <taxon>Actinomycetes</taxon>
        <taxon>Kitasatosporales</taxon>
        <taxon>Streptomycetaceae</taxon>
        <taxon>Streptomyces</taxon>
    </lineage>
</organism>
<dbReference type="InterPro" id="IPR001466">
    <property type="entry name" value="Beta-lactam-related"/>
</dbReference>
<dbReference type="AlphaFoldDB" id="A0A0D5CBC1"/>
<feature type="domain" description="Beta-lactamase-related" evidence="1">
    <location>
        <begin position="28"/>
        <end position="350"/>
    </location>
</feature>